<organism evidence="1">
    <name type="scientific">Salmonella houtenae</name>
    <dbReference type="NCBI Taxonomy" id="59205"/>
    <lineage>
        <taxon>Bacteria</taxon>
        <taxon>Pseudomonadati</taxon>
        <taxon>Pseudomonadota</taxon>
        <taxon>Gammaproteobacteria</taxon>
        <taxon>Enterobacterales</taxon>
        <taxon>Enterobacteriaceae</taxon>
        <taxon>Salmonella</taxon>
    </lineage>
</organism>
<comment type="caution">
    <text evidence="1">The sequence shown here is derived from an EMBL/GenBank/DDBJ whole genome shotgun (WGS) entry which is preliminary data.</text>
</comment>
<gene>
    <name evidence="1" type="ORF">FNH47_12605</name>
</gene>
<sequence>MRSLSGVLMAARGRRLLSQNGWQVETDSAKDGFGMAEYRLLPGALLRRNAGLELDSAAKPRCLAQCAEGAVSAVLSPGYDGITLRLQHAAAVSVKSVRPPLPEACFQA</sequence>
<protein>
    <submittedName>
        <fullName evidence="1">Uncharacterized protein</fullName>
    </submittedName>
</protein>
<reference evidence="1" key="1">
    <citation type="submission" date="2019-07" db="EMBL/GenBank/DDBJ databases">
        <authorList>
            <person name="Ashton P.M."/>
            <person name="Dallman T."/>
            <person name="Nair S."/>
            <person name="De Pinna E."/>
            <person name="Peters T."/>
            <person name="Grant K."/>
        </authorList>
    </citation>
    <scope>NUCLEOTIDE SEQUENCE [LARGE SCALE GENOMIC DNA]</scope>
    <source>
        <strain evidence="1">674345</strain>
    </source>
</reference>
<accession>A0A5Y2SFF9</accession>
<dbReference type="EMBL" id="AAILSW010000024">
    <property type="protein sequence ID" value="ECF6074872.1"/>
    <property type="molecule type" value="Genomic_DNA"/>
</dbReference>
<evidence type="ECO:0000313" key="1">
    <source>
        <dbReference type="EMBL" id="ECF6074872.1"/>
    </source>
</evidence>
<name>A0A5Y2SFF9_SALHO</name>
<dbReference type="AlphaFoldDB" id="A0A5Y2SFF9"/>
<dbReference type="Proteomes" id="UP000839836">
    <property type="component" value="Unassembled WGS sequence"/>
</dbReference>
<proteinExistence type="predicted"/>